<evidence type="ECO:0000313" key="6">
    <source>
        <dbReference type="EMBL" id="MDQ0290413.1"/>
    </source>
</evidence>
<comment type="caution">
    <text evidence="6">The sequence shown here is derived from an EMBL/GenBank/DDBJ whole genome shotgun (WGS) entry which is preliminary data.</text>
</comment>
<keyword evidence="4 5" id="KW-0479">Metal-binding</keyword>
<evidence type="ECO:0000313" key="7">
    <source>
        <dbReference type="Proteomes" id="UP001238163"/>
    </source>
</evidence>
<dbReference type="Proteomes" id="UP001238163">
    <property type="component" value="Unassembled WGS sequence"/>
</dbReference>
<evidence type="ECO:0000256" key="2">
    <source>
        <dbReference type="ARBA" id="ARBA00011643"/>
    </source>
</evidence>
<organism evidence="6 7">
    <name type="scientific">Oligosphaera ethanolica</name>
    <dbReference type="NCBI Taxonomy" id="760260"/>
    <lineage>
        <taxon>Bacteria</taxon>
        <taxon>Pseudomonadati</taxon>
        <taxon>Lentisphaerota</taxon>
        <taxon>Oligosphaeria</taxon>
        <taxon>Oligosphaerales</taxon>
        <taxon>Oligosphaeraceae</taxon>
        <taxon>Oligosphaera</taxon>
    </lineage>
</organism>
<dbReference type="InterPro" id="IPR036069">
    <property type="entry name" value="DUF34/NIF3_sf"/>
</dbReference>
<reference evidence="6" key="1">
    <citation type="submission" date="2023-07" db="EMBL/GenBank/DDBJ databases">
        <title>Genomic Encyclopedia of Type Strains, Phase IV (KMG-IV): sequencing the most valuable type-strain genomes for metagenomic binning, comparative biology and taxonomic classification.</title>
        <authorList>
            <person name="Goeker M."/>
        </authorList>
    </citation>
    <scope>NUCLEOTIDE SEQUENCE</scope>
    <source>
        <strain evidence="6">DSM 24202</strain>
    </source>
</reference>
<dbReference type="Pfam" id="PF01784">
    <property type="entry name" value="DUF34_NIF3"/>
    <property type="match status" value="1"/>
</dbReference>
<dbReference type="GO" id="GO:0046872">
    <property type="term" value="F:metal ion binding"/>
    <property type="evidence" value="ECO:0007669"/>
    <property type="project" value="UniProtKB-KW"/>
</dbReference>
<accession>A0AAE4APV5</accession>
<dbReference type="NCBIfam" id="TIGR00486">
    <property type="entry name" value="YbgI_SA1388"/>
    <property type="match status" value="1"/>
</dbReference>
<name>A0AAE4APV5_9BACT</name>
<feature type="binding site" evidence="5">
    <location>
        <position position="65"/>
    </location>
    <ligand>
        <name>a divalent metal cation</name>
        <dbReference type="ChEBI" id="CHEBI:60240"/>
        <label>1</label>
    </ligand>
</feature>
<dbReference type="FunFam" id="3.40.1390.30:FF:000001">
    <property type="entry name" value="GTP cyclohydrolase 1 type 2"/>
    <property type="match status" value="1"/>
</dbReference>
<dbReference type="PANTHER" id="PTHR13799:SF14">
    <property type="entry name" value="GTP CYCLOHYDROLASE 1 TYPE 2 HOMOLOG"/>
    <property type="match status" value="1"/>
</dbReference>
<gene>
    <name evidence="6" type="ORF">J3R75_002520</name>
</gene>
<evidence type="ECO:0000256" key="5">
    <source>
        <dbReference type="PIRSR" id="PIRSR602678-1"/>
    </source>
</evidence>
<proteinExistence type="inferred from homology"/>
<dbReference type="GO" id="GO:0005737">
    <property type="term" value="C:cytoplasm"/>
    <property type="evidence" value="ECO:0007669"/>
    <property type="project" value="TreeGrafter"/>
</dbReference>
<dbReference type="AlphaFoldDB" id="A0AAE4APV5"/>
<keyword evidence="7" id="KW-1185">Reference proteome</keyword>
<dbReference type="SUPFAM" id="SSF102705">
    <property type="entry name" value="NIF3 (NGG1p interacting factor 3)-like"/>
    <property type="match status" value="1"/>
</dbReference>
<comment type="similarity">
    <text evidence="1">Belongs to the GTP cyclohydrolase I type 2/NIF3 family.</text>
</comment>
<feature type="binding site" evidence="5">
    <location>
        <position position="227"/>
    </location>
    <ligand>
        <name>a divalent metal cation</name>
        <dbReference type="ChEBI" id="CHEBI:60240"/>
        <label>1</label>
    </ligand>
</feature>
<feature type="binding site" evidence="5">
    <location>
        <position position="102"/>
    </location>
    <ligand>
        <name>a divalent metal cation</name>
        <dbReference type="ChEBI" id="CHEBI:60240"/>
        <label>1</label>
    </ligand>
</feature>
<protein>
    <recommendedName>
        <fullName evidence="3">GTP cyclohydrolase 1 type 2 homolog</fullName>
    </recommendedName>
</protein>
<feature type="binding site" evidence="5">
    <location>
        <position position="64"/>
    </location>
    <ligand>
        <name>a divalent metal cation</name>
        <dbReference type="ChEBI" id="CHEBI:60240"/>
        <label>2</label>
    </ligand>
</feature>
<dbReference type="InterPro" id="IPR002678">
    <property type="entry name" value="DUF34/NIF3"/>
</dbReference>
<dbReference type="Gene3D" id="3.40.1390.30">
    <property type="entry name" value="NIF3 (NGG1p interacting factor 3)-like"/>
    <property type="match status" value="2"/>
</dbReference>
<evidence type="ECO:0000256" key="4">
    <source>
        <dbReference type="ARBA" id="ARBA00022723"/>
    </source>
</evidence>
<comment type="subunit">
    <text evidence="2">Homohexamer.</text>
</comment>
<dbReference type="EMBL" id="JAUSVL010000001">
    <property type="protein sequence ID" value="MDQ0290413.1"/>
    <property type="molecule type" value="Genomic_DNA"/>
</dbReference>
<dbReference type="RefSeq" id="WP_307261927.1">
    <property type="nucleotide sequence ID" value="NZ_JAUSVL010000001.1"/>
</dbReference>
<feature type="binding site" evidence="5">
    <location>
        <position position="223"/>
    </location>
    <ligand>
        <name>a divalent metal cation</name>
        <dbReference type="ChEBI" id="CHEBI:60240"/>
        <label>1</label>
    </ligand>
</feature>
<dbReference type="PANTHER" id="PTHR13799">
    <property type="entry name" value="NGG1 INTERACTING FACTOR 3"/>
    <property type="match status" value="1"/>
</dbReference>
<evidence type="ECO:0000256" key="1">
    <source>
        <dbReference type="ARBA" id="ARBA00006964"/>
    </source>
</evidence>
<evidence type="ECO:0000256" key="3">
    <source>
        <dbReference type="ARBA" id="ARBA00022112"/>
    </source>
</evidence>
<sequence length="255" mass="26620">MVPLSDVRNALDAIFAGLATDDYSNNGLQVEAGQSVSRIAFAVDAAQATIAAAVAARADLLVVHHGISWGGGMKYLTAMDARRVQTLFAHQLSLYACHLPLDAHPVIGNNARLAAILGLAPIRPFHPCKQLMIGRYGQLAGPTPLSDLAATLAQSLPDCACRLFPAPATNGLAHCVGVVSGSGADAIELCPSLGIDTLVTGEMLHQYVHAARELGVNVISAGHYATECAGVMALQERLQQTLPVPCIFINEPTGL</sequence>